<name>A0AA91DDE2_9GAMM</name>
<evidence type="ECO:0000313" key="1">
    <source>
        <dbReference type="EMBL" id="OAI27156.1"/>
    </source>
</evidence>
<evidence type="ECO:0000313" key="2">
    <source>
        <dbReference type="Proteomes" id="UP000077734"/>
    </source>
</evidence>
<keyword evidence="2" id="KW-1185">Reference proteome</keyword>
<dbReference type="EMBL" id="LUUL01000065">
    <property type="protein sequence ID" value="OAI27156.1"/>
    <property type="molecule type" value="Genomic_DNA"/>
</dbReference>
<protein>
    <submittedName>
        <fullName evidence="1">Uncharacterized protein</fullName>
    </submittedName>
</protein>
<dbReference type="Proteomes" id="UP000077734">
    <property type="component" value="Unassembled WGS sequence"/>
</dbReference>
<organism evidence="1 2">
    <name type="scientific">Methylomonas koyamae</name>
    <dbReference type="NCBI Taxonomy" id="702114"/>
    <lineage>
        <taxon>Bacteria</taxon>
        <taxon>Pseudomonadati</taxon>
        <taxon>Pseudomonadota</taxon>
        <taxon>Gammaproteobacteria</taxon>
        <taxon>Methylococcales</taxon>
        <taxon>Methylococcaceae</taxon>
        <taxon>Methylomonas</taxon>
    </lineage>
</organism>
<sequence length="94" mass="10423">MPFGNDACEVGLGSKIMKHPVYIIQAKKGRNQWVAISEFDSCLSIFDKQYASETEARKAKGTIKNFLKEYSIGDKVPVRVRALKSSDASELPGQ</sequence>
<proteinExistence type="predicted"/>
<reference evidence="1 2" key="1">
    <citation type="submission" date="2016-03" db="EMBL/GenBank/DDBJ databases">
        <authorList>
            <person name="Heylen K."/>
            <person name="De Vos P."/>
            <person name="Vekeman B."/>
        </authorList>
    </citation>
    <scope>NUCLEOTIDE SEQUENCE [LARGE SCALE GENOMIC DNA]</scope>
    <source>
        <strain evidence="1 2">R-49807</strain>
    </source>
</reference>
<dbReference type="AlphaFoldDB" id="A0AA91DDE2"/>
<gene>
    <name evidence="1" type="ORF">A1356_09730</name>
</gene>
<accession>A0AA91DDE2</accession>
<comment type="caution">
    <text evidence="1">The sequence shown here is derived from an EMBL/GenBank/DDBJ whole genome shotgun (WGS) entry which is preliminary data.</text>
</comment>